<protein>
    <submittedName>
        <fullName evidence="1">Uncharacterized protein</fullName>
    </submittedName>
</protein>
<evidence type="ECO:0000313" key="1">
    <source>
        <dbReference type="EMBL" id="KAK1860835.1"/>
    </source>
</evidence>
<comment type="caution">
    <text evidence="1">The sequence shown here is derived from an EMBL/GenBank/DDBJ whole genome shotgun (WGS) entry which is preliminary data.</text>
</comment>
<sequence length="661" mass="63436">MGASVTRGGNAGGAKPAGGLNGGGAGGRGRMDTGGPSDPVTERASGGGGGGGGLVAAAAAAAAATGDVSGGEGIRGRLGGAAVEASAGDAADREGGGSGGGGGGPTGEAAPPASAEVAPWAPGAGLMADDAEGGLEEDDSDYLHDDPDDYSSDDFGSDEDLNDSMGVPSPLLGGGTEIRAGGDLRASGQSRVLRFAEAASLSRLGAGRYLPLGREAAQVRSTISIAFAADGSRFASTHGDHSVKVFDYPSGRLLICLEGHPRTPWTVRFHPRRRDILASGCLGHECRVWNAKTGVCLRTHAFHAGISRSGSSAATAAAPGDVMAWLGPAVLTFPRAVAYNDAGVDFSPCGTMLAACIPPHTEDATADCLALRSGGVAAPAAATGGASEFQIAIISLRPSSLGACTCAAPLDVGHVTALTNLKFSPTSAHLLAGFSFRPSNPILRQAVTAGNAAAAAVLAATAGGAGLPPPAGGGAPTAGVPGGGFAPDAALAAFFAAGPGGAAAAAAGGGSNGAPPGGGGGGGVPLPPGDGGVDGAAALPPPPGGDGGGVDDGGGGGGSPLPMAASTVPVVDLYDVAAGLRLVHSISADVGVGEERGVSDEINCAVFAPRSGAAEAVIYGTQRGRIRVFGGSVSPSRPLPGGGAEMDLDLDVDDDAGSQIV</sequence>
<evidence type="ECO:0000313" key="2">
    <source>
        <dbReference type="Proteomes" id="UP000798662"/>
    </source>
</evidence>
<organism evidence="1 2">
    <name type="scientific">Pyropia yezoensis</name>
    <name type="common">Susabi-nori</name>
    <name type="synonym">Porphyra yezoensis</name>
    <dbReference type="NCBI Taxonomy" id="2788"/>
    <lineage>
        <taxon>Eukaryota</taxon>
        <taxon>Rhodophyta</taxon>
        <taxon>Bangiophyceae</taxon>
        <taxon>Bangiales</taxon>
        <taxon>Bangiaceae</taxon>
        <taxon>Pyropia</taxon>
    </lineage>
</organism>
<reference evidence="1" key="1">
    <citation type="submission" date="2019-11" db="EMBL/GenBank/DDBJ databases">
        <title>Nori genome reveals adaptations in red seaweeds to the harsh intertidal environment.</title>
        <authorList>
            <person name="Wang D."/>
            <person name="Mao Y."/>
        </authorList>
    </citation>
    <scope>NUCLEOTIDE SEQUENCE</scope>
    <source>
        <tissue evidence="1">Gametophyte</tissue>
    </source>
</reference>
<dbReference type="Proteomes" id="UP000798662">
    <property type="component" value="Chromosome 1"/>
</dbReference>
<proteinExistence type="predicted"/>
<gene>
    <name evidence="1" type="ORF">I4F81_003421</name>
</gene>
<accession>A0ACC3BS58</accession>
<name>A0ACC3BS58_PYRYE</name>
<dbReference type="EMBL" id="CM020618">
    <property type="protein sequence ID" value="KAK1860835.1"/>
    <property type="molecule type" value="Genomic_DNA"/>
</dbReference>
<keyword evidence="2" id="KW-1185">Reference proteome</keyword>